<accession>A0AAV9BUM1</accession>
<evidence type="ECO:0000313" key="2">
    <source>
        <dbReference type="Proteomes" id="UP001179952"/>
    </source>
</evidence>
<gene>
    <name evidence="1" type="ORF">QJS04_geneDACA004757</name>
</gene>
<proteinExistence type="predicted"/>
<reference evidence="1" key="2">
    <citation type="submission" date="2023-06" db="EMBL/GenBank/DDBJ databases">
        <authorList>
            <person name="Ma L."/>
            <person name="Liu K.-W."/>
            <person name="Li Z."/>
            <person name="Hsiao Y.-Y."/>
            <person name="Qi Y."/>
            <person name="Fu T."/>
            <person name="Tang G."/>
            <person name="Zhang D."/>
            <person name="Sun W.-H."/>
            <person name="Liu D.-K."/>
            <person name="Li Y."/>
            <person name="Chen G.-Z."/>
            <person name="Liu X.-D."/>
            <person name="Liao X.-Y."/>
            <person name="Jiang Y.-T."/>
            <person name="Yu X."/>
            <person name="Hao Y."/>
            <person name="Huang J."/>
            <person name="Zhao X.-W."/>
            <person name="Ke S."/>
            <person name="Chen Y.-Y."/>
            <person name="Wu W.-L."/>
            <person name="Hsu J.-L."/>
            <person name="Lin Y.-F."/>
            <person name="Huang M.-D."/>
            <person name="Li C.-Y."/>
            <person name="Huang L."/>
            <person name="Wang Z.-W."/>
            <person name="Zhao X."/>
            <person name="Zhong W.-Y."/>
            <person name="Peng D.-H."/>
            <person name="Ahmad S."/>
            <person name="Lan S."/>
            <person name="Zhang J.-S."/>
            <person name="Tsai W.-C."/>
            <person name="Van De Peer Y."/>
            <person name="Liu Z.-J."/>
        </authorList>
    </citation>
    <scope>NUCLEOTIDE SEQUENCE</scope>
    <source>
        <strain evidence="1">SCP</strain>
        <tissue evidence="1">Leaves</tissue>
    </source>
</reference>
<protein>
    <submittedName>
        <fullName evidence="1">Uncharacterized protein</fullName>
    </submittedName>
</protein>
<evidence type="ECO:0000313" key="1">
    <source>
        <dbReference type="EMBL" id="KAK1280096.1"/>
    </source>
</evidence>
<dbReference type="Proteomes" id="UP001179952">
    <property type="component" value="Unassembled WGS sequence"/>
</dbReference>
<dbReference type="EMBL" id="JAUJYN010000001">
    <property type="protein sequence ID" value="KAK1280096.1"/>
    <property type="molecule type" value="Genomic_DNA"/>
</dbReference>
<dbReference type="AlphaFoldDB" id="A0AAV9BUM1"/>
<comment type="caution">
    <text evidence="1">The sequence shown here is derived from an EMBL/GenBank/DDBJ whole genome shotgun (WGS) entry which is preliminary data.</text>
</comment>
<keyword evidence="2" id="KW-1185">Reference proteome</keyword>
<reference evidence="1" key="1">
    <citation type="journal article" date="2023" name="Nat. Commun.">
        <title>Diploid and tetraploid genomes of Acorus and the evolution of monocots.</title>
        <authorList>
            <person name="Ma L."/>
            <person name="Liu K.W."/>
            <person name="Li Z."/>
            <person name="Hsiao Y.Y."/>
            <person name="Qi Y."/>
            <person name="Fu T."/>
            <person name="Tang G.D."/>
            <person name="Zhang D."/>
            <person name="Sun W.H."/>
            <person name="Liu D.K."/>
            <person name="Li Y."/>
            <person name="Chen G.Z."/>
            <person name="Liu X.D."/>
            <person name="Liao X.Y."/>
            <person name="Jiang Y.T."/>
            <person name="Yu X."/>
            <person name="Hao Y."/>
            <person name="Huang J."/>
            <person name="Zhao X.W."/>
            <person name="Ke S."/>
            <person name="Chen Y.Y."/>
            <person name="Wu W.L."/>
            <person name="Hsu J.L."/>
            <person name="Lin Y.F."/>
            <person name="Huang M.D."/>
            <person name="Li C.Y."/>
            <person name="Huang L."/>
            <person name="Wang Z.W."/>
            <person name="Zhao X."/>
            <person name="Zhong W.Y."/>
            <person name="Peng D.H."/>
            <person name="Ahmad S."/>
            <person name="Lan S."/>
            <person name="Zhang J.S."/>
            <person name="Tsai W.C."/>
            <person name="Van de Peer Y."/>
            <person name="Liu Z.J."/>
        </authorList>
    </citation>
    <scope>NUCLEOTIDE SEQUENCE</scope>
    <source>
        <strain evidence="1">SCP</strain>
    </source>
</reference>
<name>A0AAV9BUM1_ACOGR</name>
<sequence length="99" mass="11869">MGLRDMMRWSGRGSYQRLLHEKPTTRSRRRWVKRIMNGKVSGFRMMLSTKRLNWRRVSMMVVLPRRIEEIVMKLEGVYPTISFSSQWGLPVISYCPTLY</sequence>
<organism evidence="1 2">
    <name type="scientific">Acorus gramineus</name>
    <name type="common">Dwarf sweet flag</name>
    <dbReference type="NCBI Taxonomy" id="55184"/>
    <lineage>
        <taxon>Eukaryota</taxon>
        <taxon>Viridiplantae</taxon>
        <taxon>Streptophyta</taxon>
        <taxon>Embryophyta</taxon>
        <taxon>Tracheophyta</taxon>
        <taxon>Spermatophyta</taxon>
        <taxon>Magnoliopsida</taxon>
        <taxon>Liliopsida</taxon>
        <taxon>Acoraceae</taxon>
        <taxon>Acorus</taxon>
    </lineage>
</organism>